<evidence type="ECO:0000313" key="2">
    <source>
        <dbReference type="Proteomes" id="UP000178912"/>
    </source>
</evidence>
<accession>A0A1E1JW72</accession>
<evidence type="ECO:0000313" key="1">
    <source>
        <dbReference type="EMBL" id="CZS90155.1"/>
    </source>
</evidence>
<dbReference type="AlphaFoldDB" id="A0A1E1JW72"/>
<keyword evidence="2" id="KW-1185">Reference proteome</keyword>
<dbReference type="Proteomes" id="UP000178912">
    <property type="component" value="Unassembled WGS sequence"/>
</dbReference>
<evidence type="ECO:0008006" key="3">
    <source>
        <dbReference type="Google" id="ProtNLM"/>
    </source>
</evidence>
<name>A0A1E1JW72_9HELO</name>
<dbReference type="OrthoDB" id="3883941at2759"/>
<sequence length="401" mass="43591">MFTSRTAIRAAARSARTPLRASRQTRFQTTDVNSQAAKAGGASGLVGGLAGGGLVFLAGYGYYYFSGAKTVVKAASASKAQFQKLTQGISDAAPEPNEALKWLRNTTQQYATFIPGAKPYVDSAFNDLDKVQAKHGKEVDQIVNKTYTDLKAATKSGMSMDTAVKAWNILENAMAQLGELAKDSAGEIIDEHPELKEKFGGSLDQLKGMADSYGPEAKKELDQTYQSIKDVIKGGVSVETFNKVKKLIEEKTEKVKAMGDEAWKKGLEQAKPYLDKNPEVKKLVEENADALKQGNVSEIFAKVKDAVSSGNLDSLQDYVKQAGEKAKNTGFGKNIEQYAKMIPGGNEILPKLMKLQEVARTRGDDAEKILKEAFKDVQDVLTKKTDELEKLAESAKNDAKK</sequence>
<protein>
    <recommendedName>
        <fullName evidence="3">Apolipoprotein/apolipophorin</fullName>
    </recommendedName>
</protein>
<dbReference type="EMBL" id="FJUX01000004">
    <property type="protein sequence ID" value="CZS90155.1"/>
    <property type="molecule type" value="Genomic_DNA"/>
</dbReference>
<proteinExistence type="predicted"/>
<gene>
    <name evidence="1" type="ORF">RAG0_01313</name>
</gene>
<reference evidence="2" key="1">
    <citation type="submission" date="2016-03" db="EMBL/GenBank/DDBJ databases">
        <authorList>
            <person name="Guldener U."/>
        </authorList>
    </citation>
    <scope>NUCLEOTIDE SEQUENCE [LARGE SCALE GENOMIC DNA]</scope>
    <source>
        <strain evidence="2">04CH-RAC-A.6.1</strain>
    </source>
</reference>
<organism evidence="1 2">
    <name type="scientific">Rhynchosporium agropyri</name>
    <dbReference type="NCBI Taxonomy" id="914238"/>
    <lineage>
        <taxon>Eukaryota</taxon>
        <taxon>Fungi</taxon>
        <taxon>Dikarya</taxon>
        <taxon>Ascomycota</taxon>
        <taxon>Pezizomycotina</taxon>
        <taxon>Leotiomycetes</taxon>
        <taxon>Helotiales</taxon>
        <taxon>Ploettnerulaceae</taxon>
        <taxon>Rhynchosporium</taxon>
    </lineage>
</organism>